<dbReference type="Pfam" id="PF13669">
    <property type="entry name" value="Glyoxalase_4"/>
    <property type="match status" value="1"/>
</dbReference>
<evidence type="ECO:0000313" key="3">
    <source>
        <dbReference type="EMBL" id="RZO76190.1"/>
    </source>
</evidence>
<dbReference type="GO" id="GO:0004493">
    <property type="term" value="F:methylmalonyl-CoA epimerase activity"/>
    <property type="evidence" value="ECO:0007669"/>
    <property type="project" value="TreeGrafter"/>
</dbReference>
<evidence type="ECO:0000313" key="4">
    <source>
        <dbReference type="Proteomes" id="UP000316199"/>
    </source>
</evidence>
<proteinExistence type="predicted"/>
<dbReference type="InterPro" id="IPR051785">
    <property type="entry name" value="MMCE/EMCE_epimerase"/>
</dbReference>
<keyword evidence="1" id="KW-0479">Metal-binding</keyword>
<dbReference type="SUPFAM" id="SSF54593">
    <property type="entry name" value="Glyoxalase/Bleomycin resistance protein/Dihydroxybiphenyl dioxygenase"/>
    <property type="match status" value="1"/>
</dbReference>
<comment type="caution">
    <text evidence="3">The sequence shown here is derived from an EMBL/GenBank/DDBJ whole genome shotgun (WGS) entry which is preliminary data.</text>
</comment>
<protein>
    <recommendedName>
        <fullName evidence="2">VOC domain-containing protein</fullName>
    </recommendedName>
</protein>
<name>A0A520S156_9GAMM</name>
<dbReference type="InterPro" id="IPR037523">
    <property type="entry name" value="VOC_core"/>
</dbReference>
<dbReference type="AlphaFoldDB" id="A0A520S156"/>
<dbReference type="Proteomes" id="UP000316199">
    <property type="component" value="Unassembled WGS sequence"/>
</dbReference>
<sequence length="285" mass="31475">MLQQTDRLALAVTDVDEAARSLNNIFDSVVVDDTKDKEANARRVTLQWGCDQLELLEPKGPGPVADFINSGKRGIFAGGFTLKDPASVAARIENAGIKVTQQGDRFVVYPEDLRGTGVILSPIASREQRIGLMDKIWQITYTVPDLDAGVAFYSDLFGIEEEMTNLYSSELWGYHAAITWFEARKGAPLDSLEYLDPYENDKAAGRFLAKTNGIGGIYMATVHTPDLPEIKRRIEATGGGWEGTPNGALGFIHPRRTFGLLLGVTYFDNINARRPTPEEPEAWNH</sequence>
<dbReference type="GO" id="GO:0046872">
    <property type="term" value="F:metal ion binding"/>
    <property type="evidence" value="ECO:0007669"/>
    <property type="project" value="UniProtKB-KW"/>
</dbReference>
<organism evidence="3 4">
    <name type="scientific">OM182 bacterium</name>
    <dbReference type="NCBI Taxonomy" id="2510334"/>
    <lineage>
        <taxon>Bacteria</taxon>
        <taxon>Pseudomonadati</taxon>
        <taxon>Pseudomonadota</taxon>
        <taxon>Gammaproteobacteria</taxon>
        <taxon>OMG group</taxon>
        <taxon>OM182 clade</taxon>
    </lineage>
</organism>
<reference evidence="3 4" key="1">
    <citation type="submission" date="2019-02" db="EMBL/GenBank/DDBJ databases">
        <title>Prokaryotic population dynamics and viral predation in marine succession experiment using metagenomics: the confinement effect.</title>
        <authorList>
            <person name="Haro-Moreno J.M."/>
            <person name="Rodriguez-Valera F."/>
            <person name="Lopez-Perez M."/>
        </authorList>
    </citation>
    <scope>NUCLEOTIDE SEQUENCE [LARGE SCALE GENOMIC DNA]</scope>
    <source>
        <strain evidence="3">MED-G157</strain>
    </source>
</reference>
<dbReference type="Gene3D" id="3.10.180.10">
    <property type="entry name" value="2,3-Dihydroxybiphenyl 1,2-Dioxygenase, domain 1"/>
    <property type="match status" value="2"/>
</dbReference>
<accession>A0A520S156</accession>
<dbReference type="PANTHER" id="PTHR43048">
    <property type="entry name" value="METHYLMALONYL-COA EPIMERASE"/>
    <property type="match status" value="1"/>
</dbReference>
<dbReference type="InterPro" id="IPR029068">
    <property type="entry name" value="Glyas_Bleomycin-R_OHBP_Dase"/>
</dbReference>
<gene>
    <name evidence="3" type="ORF">EVA68_05045</name>
</gene>
<evidence type="ECO:0000256" key="1">
    <source>
        <dbReference type="ARBA" id="ARBA00022723"/>
    </source>
</evidence>
<dbReference type="PROSITE" id="PS51819">
    <property type="entry name" value="VOC"/>
    <property type="match status" value="1"/>
</dbReference>
<dbReference type="EMBL" id="SHAG01000016">
    <property type="protein sequence ID" value="RZO76190.1"/>
    <property type="molecule type" value="Genomic_DNA"/>
</dbReference>
<feature type="domain" description="VOC" evidence="2">
    <location>
        <begin position="4"/>
        <end position="126"/>
    </location>
</feature>
<evidence type="ECO:0000259" key="2">
    <source>
        <dbReference type="PROSITE" id="PS51819"/>
    </source>
</evidence>
<dbReference type="PANTHER" id="PTHR43048:SF3">
    <property type="entry name" value="METHYLMALONYL-COA EPIMERASE, MITOCHONDRIAL"/>
    <property type="match status" value="1"/>
</dbReference>
<dbReference type="GO" id="GO:0046491">
    <property type="term" value="P:L-methylmalonyl-CoA metabolic process"/>
    <property type="evidence" value="ECO:0007669"/>
    <property type="project" value="TreeGrafter"/>
</dbReference>